<keyword evidence="2" id="KW-1185">Reference proteome</keyword>
<reference evidence="3" key="3">
    <citation type="submission" date="2025-08" db="UniProtKB">
        <authorList>
            <consortium name="RefSeq"/>
        </authorList>
    </citation>
    <scope>IDENTIFICATION</scope>
    <source>
        <strain evidence="3">17A/GY</strain>
        <tissue evidence="3">Liver</tissue>
    </source>
</reference>
<protein>
    <submittedName>
        <fullName evidence="3">Protein SFI1 homolog isoform X10</fullName>
    </submittedName>
</protein>
<sequence length="1224" mass="145779">MEKKTVSRSFRDGVVKKPCSPKALPLNKSAFSGVQRELPRSCHSSSQASHNWARRRLRELRSRCVARKFLYLWIRMTFGRVTPSRARFFHEQRILQKVFGEWREEWWVSQREWKLCMRADCHYRYYLYNLMFQSWKTFVHQQQEMKRRLHRAKHHDTKQKMRQAWKSWLIYVVACRTKRQMQNTALEFRRRSVLCFWWSKWMWRLGQAHADHALHAAAVKHRALSLQLQAWSQWQEQLLHSRQERWKMVIAVQHHQRWQKQRSLKAWLQYLHICRVKRWQNEMAAQFHRVTVLQIHFCDWQWAWEWRQSLSAHQALVEKLAKKMALRRAFAHWKHFMLLQAEEAAQHAAAEEHHRHYLLYFCLRALKDNVTQAHLWRIRTNLAHQLRDTTLLRRFWNLWQSRIEQREERVQLPSLGTAWSHYRMTVLRKCVRVWLRFVHKRRHQQLLQARADGHFQQRALPTAFHMWYRLWQWHQQSRVLHTRAVRFHRETLERQVFAIWRQKMSQHRENRLAERMAILQAEQQLLRRSWFMWHQQAAACHQEQERQAVACAHHHNRLLGKAFCVWKGSAQGLRTERMGRAQAAHFYSAQLLRWAWSMWSERLALRMEEQQKLRRAALHSQHTLLHRTLQKWLTYQDRVRSVLQEVAARERQYNRQLLRWVLRRWRENTVARLDMAKKTSQARAQYNRTLCSKVLVQWREVTSMQIYYREKKAVALREARKALGRGRLRNWFQRWQFYSQREAQQRSQVEQAAQHHRQQLLMEAMARWKAYHLGCVRKKCLQKQSAQLLAQRLGRACFCQWRKQSVDPEHTEYLKLAARKQEQWSTARALWFWAFSLQARVWTAWLGFIFERRRKKARLEQAVQDYHQQLLQEGVTRLLRFAAGMKASRQQLQTQQQVQAAHSLHCAVRHCAELWKKKVLGPGRMSQPPAPITFSRRVTFKDSILSGVAAEAGDATLETKKFRAPPSQGILGSLAVAAGEPCCLELNDARLSRKQPRRPSFLLERLQNQKSPGWCILGEQELEKPPEKGQSMALPRGLSLTRPFLPMVLQNAPGSSAGLELLPPSSFLPHGVGDSARGSAKHTIPGPQPLACPSLTKGPKPSLFLPGDFTSTRIGPDYGYEATVAAGHTKLEAELEGIQQQLQHYQTTKQNLRSCQRQANSLRRWLELSQEEPRPEDWDLEQRVKKELEEVELQIQQLSEELQAQRQPIGTCIARVQALKQALF</sequence>
<dbReference type="GO" id="GO:0019902">
    <property type="term" value="F:phosphatase binding"/>
    <property type="evidence" value="ECO:0007669"/>
    <property type="project" value="TreeGrafter"/>
</dbReference>
<dbReference type="RefSeq" id="XP_035308137.1">
    <property type="nucleotide sequence ID" value="XM_035452246.1"/>
</dbReference>
<evidence type="ECO:0000313" key="2">
    <source>
        <dbReference type="Proteomes" id="UP001108280"/>
    </source>
</evidence>
<dbReference type="PANTHER" id="PTHR22028:SF4">
    <property type="entry name" value="PROTEIN SFI1 HOMOLOG"/>
    <property type="match status" value="1"/>
</dbReference>
<organism evidence="2 3">
    <name type="scientific">Cricetulus griseus</name>
    <name type="common">Chinese hamster</name>
    <name type="synonym">Cricetulus barabensis griseus</name>
    <dbReference type="NCBI Taxonomy" id="10029"/>
    <lineage>
        <taxon>Eukaryota</taxon>
        <taxon>Metazoa</taxon>
        <taxon>Chordata</taxon>
        <taxon>Craniata</taxon>
        <taxon>Vertebrata</taxon>
        <taxon>Euteleostomi</taxon>
        <taxon>Mammalia</taxon>
        <taxon>Eutheria</taxon>
        <taxon>Euarchontoglires</taxon>
        <taxon>Glires</taxon>
        <taxon>Rodentia</taxon>
        <taxon>Myomorpha</taxon>
        <taxon>Muroidea</taxon>
        <taxon>Cricetidae</taxon>
        <taxon>Cricetinae</taxon>
        <taxon>Cricetulus</taxon>
    </lineage>
</organism>
<dbReference type="PANTHER" id="PTHR22028">
    <property type="entry name" value="SFI1 SPINDLE BODY DOMAIN-CONTAINING PROTEIN-RELATED"/>
    <property type="match status" value="1"/>
</dbReference>
<dbReference type="OrthoDB" id="195843at2759"/>
<evidence type="ECO:0000313" key="3">
    <source>
        <dbReference type="RefSeq" id="XP_035308137.1"/>
    </source>
</evidence>
<reference evidence="2" key="2">
    <citation type="journal article" date="2020" name="Biotechnol. Bioeng.">
        <title>Chromosome-scale scaffolds for the Chinese hamster reference genome assembly to facilitate the study of the CHO epigenome.</title>
        <authorList>
            <person name="Hilliard W."/>
            <person name="MacDonald M."/>
            <person name="Lee K.H."/>
        </authorList>
    </citation>
    <scope>NUCLEOTIDE SEQUENCE [LARGE SCALE GENOMIC DNA]</scope>
    <source>
        <strain evidence="2">17A/GY</strain>
    </source>
</reference>
<proteinExistence type="predicted"/>
<name>A0A9J7HCJ4_CRIGR</name>
<dbReference type="AlphaFoldDB" id="A0A9J7HCJ4"/>
<dbReference type="Proteomes" id="UP001108280">
    <property type="component" value="Chromosome 1"/>
</dbReference>
<reference evidence="2" key="1">
    <citation type="journal article" date="2018" name="Biotechnol. Bioeng.">
        <title>A reference genome of the Chinese hamster based on a hybrid assembly strategy.</title>
        <authorList>
            <person name="Rupp O."/>
            <person name="MacDonald M.L."/>
            <person name="Li S."/>
            <person name="Dhiman H."/>
            <person name="Polson S."/>
            <person name="Griep S."/>
            <person name="Heffner K."/>
            <person name="Hernandez I."/>
            <person name="Brinkrolf K."/>
            <person name="Jadhav V."/>
            <person name="Samoudi M."/>
            <person name="Hao H."/>
            <person name="Kingham B."/>
            <person name="Goesmann A."/>
            <person name="Betenbaugh M.J."/>
            <person name="Lewis N.E."/>
            <person name="Borth N."/>
            <person name="Lee K.H."/>
        </authorList>
    </citation>
    <scope>NUCLEOTIDE SEQUENCE [LARGE SCALE GENOMIC DNA]</scope>
    <source>
        <strain evidence="2">17A/GY</strain>
    </source>
</reference>
<feature type="coiled-coil region" evidence="1">
    <location>
        <begin position="1181"/>
        <end position="1208"/>
    </location>
</feature>
<dbReference type="InterPro" id="IPR052270">
    <property type="entry name" value="CACF_protein"/>
</dbReference>
<accession>A0A9J7HCJ4</accession>
<dbReference type="GeneID" id="100771980"/>
<gene>
    <name evidence="3" type="primary">LOC100771980</name>
</gene>
<evidence type="ECO:0000256" key="1">
    <source>
        <dbReference type="SAM" id="Coils"/>
    </source>
</evidence>
<keyword evidence="1" id="KW-0175">Coiled coil</keyword>